<dbReference type="InterPro" id="IPR036942">
    <property type="entry name" value="Beta-barrel_TonB_sf"/>
</dbReference>
<keyword evidence="3 11" id="KW-1134">Transmembrane beta strand</keyword>
<dbReference type="Gene3D" id="3.55.50.30">
    <property type="match status" value="1"/>
</dbReference>
<dbReference type="InterPro" id="IPR010917">
    <property type="entry name" value="TonB_rcpt_CS"/>
</dbReference>
<evidence type="ECO:0000256" key="7">
    <source>
        <dbReference type="ARBA" id="ARBA00023004"/>
    </source>
</evidence>
<evidence type="ECO:0000256" key="2">
    <source>
        <dbReference type="ARBA" id="ARBA00022448"/>
    </source>
</evidence>
<evidence type="ECO:0000256" key="1">
    <source>
        <dbReference type="ARBA" id="ARBA00004571"/>
    </source>
</evidence>
<dbReference type="Gene3D" id="2.40.170.20">
    <property type="entry name" value="TonB-dependent receptor, beta-barrel domain"/>
    <property type="match status" value="1"/>
</dbReference>
<proteinExistence type="inferred from homology"/>
<evidence type="ECO:0000313" key="17">
    <source>
        <dbReference type="EMBL" id="RMB08065.1"/>
    </source>
</evidence>
<comment type="similarity">
    <text evidence="11 13">Belongs to the TonB-dependent receptor family.</text>
</comment>
<evidence type="ECO:0000256" key="9">
    <source>
        <dbReference type="ARBA" id="ARBA00023136"/>
    </source>
</evidence>
<dbReference type="AlphaFoldDB" id="A0A3M0CGF2"/>
<dbReference type="Pfam" id="PF00593">
    <property type="entry name" value="TonB_dep_Rec_b-barrel"/>
    <property type="match status" value="1"/>
</dbReference>
<dbReference type="Pfam" id="PF07715">
    <property type="entry name" value="Plug"/>
    <property type="match status" value="1"/>
</dbReference>
<dbReference type="InParanoid" id="A0A3M0CGF2"/>
<evidence type="ECO:0000256" key="3">
    <source>
        <dbReference type="ARBA" id="ARBA00022452"/>
    </source>
</evidence>
<evidence type="ECO:0000256" key="6">
    <source>
        <dbReference type="ARBA" id="ARBA00022729"/>
    </source>
</evidence>
<dbReference type="PROSITE" id="PS52016">
    <property type="entry name" value="TONB_DEPENDENT_REC_3"/>
    <property type="match status" value="1"/>
</dbReference>
<dbReference type="Proteomes" id="UP000271227">
    <property type="component" value="Unassembled WGS sequence"/>
</dbReference>
<evidence type="ECO:0000256" key="5">
    <source>
        <dbReference type="ARBA" id="ARBA00022692"/>
    </source>
</evidence>
<evidence type="ECO:0000313" key="18">
    <source>
        <dbReference type="Proteomes" id="UP000271227"/>
    </source>
</evidence>
<dbReference type="InterPro" id="IPR039426">
    <property type="entry name" value="TonB-dep_rcpt-like"/>
</dbReference>
<accession>A0A3M0CGF2</accession>
<dbReference type="EMBL" id="REFR01000011">
    <property type="protein sequence ID" value="RMB08065.1"/>
    <property type="molecule type" value="Genomic_DNA"/>
</dbReference>
<evidence type="ECO:0000256" key="12">
    <source>
        <dbReference type="PROSITE-ProRule" id="PRU10144"/>
    </source>
</evidence>
<keyword evidence="17" id="KW-0675">Receptor</keyword>
<evidence type="ECO:0000256" key="13">
    <source>
        <dbReference type="RuleBase" id="RU003357"/>
    </source>
</evidence>
<organism evidence="17 18">
    <name type="scientific">Eilatimonas milleporae</name>
    <dbReference type="NCBI Taxonomy" id="911205"/>
    <lineage>
        <taxon>Bacteria</taxon>
        <taxon>Pseudomonadati</taxon>
        <taxon>Pseudomonadota</taxon>
        <taxon>Alphaproteobacteria</taxon>
        <taxon>Kordiimonadales</taxon>
        <taxon>Kordiimonadaceae</taxon>
        <taxon>Eilatimonas</taxon>
    </lineage>
</organism>
<evidence type="ECO:0000256" key="10">
    <source>
        <dbReference type="ARBA" id="ARBA00023237"/>
    </source>
</evidence>
<reference evidence="17 18" key="1">
    <citation type="submission" date="2018-10" db="EMBL/GenBank/DDBJ databases">
        <title>Genomic Encyclopedia of Archaeal and Bacterial Type Strains, Phase II (KMG-II): from individual species to whole genera.</title>
        <authorList>
            <person name="Goeker M."/>
        </authorList>
    </citation>
    <scope>NUCLEOTIDE SEQUENCE [LARGE SCALE GENOMIC DNA]</scope>
    <source>
        <strain evidence="17 18">DSM 25217</strain>
    </source>
</reference>
<keyword evidence="6 15" id="KW-0732">Signal</keyword>
<feature type="domain" description="Secretin/TonB short N-terminal" evidence="16">
    <location>
        <begin position="70"/>
        <end position="121"/>
    </location>
</feature>
<evidence type="ECO:0000256" key="8">
    <source>
        <dbReference type="ARBA" id="ARBA00023077"/>
    </source>
</evidence>
<keyword evidence="4" id="KW-0406">Ion transport</keyword>
<keyword evidence="9 11" id="KW-0472">Membrane</keyword>
<comment type="caution">
    <text evidence="17">The sequence shown here is derived from an EMBL/GenBank/DDBJ whole genome shotgun (WGS) entry which is preliminary data.</text>
</comment>
<dbReference type="InterPro" id="IPR012910">
    <property type="entry name" value="Plug_dom"/>
</dbReference>
<dbReference type="InterPro" id="IPR037066">
    <property type="entry name" value="Plug_dom_sf"/>
</dbReference>
<evidence type="ECO:0000256" key="15">
    <source>
        <dbReference type="SAM" id="SignalP"/>
    </source>
</evidence>
<dbReference type="PANTHER" id="PTHR47234:SF2">
    <property type="entry name" value="TONB-DEPENDENT RECEPTOR"/>
    <property type="match status" value="1"/>
</dbReference>
<keyword evidence="7" id="KW-0408">Iron</keyword>
<dbReference type="SUPFAM" id="SSF56935">
    <property type="entry name" value="Porins"/>
    <property type="match status" value="1"/>
</dbReference>
<evidence type="ECO:0000256" key="11">
    <source>
        <dbReference type="PROSITE-ProRule" id="PRU01360"/>
    </source>
</evidence>
<dbReference type="InterPro" id="IPR000531">
    <property type="entry name" value="Beta-barrel_TonB"/>
</dbReference>
<dbReference type="GO" id="GO:0006826">
    <property type="term" value="P:iron ion transport"/>
    <property type="evidence" value="ECO:0007669"/>
    <property type="project" value="UniProtKB-KW"/>
</dbReference>
<keyword evidence="10 11" id="KW-0998">Cell outer membrane</keyword>
<comment type="subcellular location">
    <subcellularLocation>
        <location evidence="1 11">Cell outer membrane</location>
        <topology evidence="1 11">Multi-pass membrane protein</topology>
    </subcellularLocation>
</comment>
<name>A0A3M0CGF2_9PROT</name>
<evidence type="ECO:0000256" key="14">
    <source>
        <dbReference type="SAM" id="MobiDB-lite"/>
    </source>
</evidence>
<feature type="signal peptide" evidence="15">
    <location>
        <begin position="1"/>
        <end position="20"/>
    </location>
</feature>
<feature type="region of interest" description="Disordered" evidence="14">
    <location>
        <begin position="124"/>
        <end position="147"/>
    </location>
</feature>
<keyword evidence="8 13" id="KW-0798">TonB box</keyword>
<protein>
    <submittedName>
        <fullName evidence="17">TonB-dependent receptor-like protein</fullName>
    </submittedName>
</protein>
<feature type="compositionally biased region" description="Low complexity" evidence="14">
    <location>
        <begin position="129"/>
        <end position="138"/>
    </location>
</feature>
<keyword evidence="2 11" id="KW-0813">Transport</keyword>
<feature type="short sequence motif" description="TonB C-terminal box" evidence="12">
    <location>
        <begin position="1046"/>
        <end position="1063"/>
    </location>
</feature>
<feature type="chain" id="PRO_5017944075" evidence="15">
    <location>
        <begin position="21"/>
        <end position="1063"/>
    </location>
</feature>
<dbReference type="PROSITE" id="PS01156">
    <property type="entry name" value="TONB_DEPENDENT_REC_2"/>
    <property type="match status" value="1"/>
</dbReference>
<dbReference type="SMART" id="SM00965">
    <property type="entry name" value="STN"/>
    <property type="match status" value="1"/>
</dbReference>
<evidence type="ECO:0000256" key="4">
    <source>
        <dbReference type="ARBA" id="ARBA00022496"/>
    </source>
</evidence>
<gene>
    <name evidence="17" type="ORF">BXY39_2161</name>
</gene>
<keyword evidence="5 11" id="KW-0812">Transmembrane</keyword>
<evidence type="ECO:0000259" key="16">
    <source>
        <dbReference type="SMART" id="SM00965"/>
    </source>
</evidence>
<sequence length="1063" mass="114594">MYMIRKPLFSLITASATAVALIAPVRGQMQDQTQVQDKTQARDRTQAQDFSIAAQPMADALSQYSRQADVAVIAPARVTRGKTTAGLAGRHAPAAALEKLLAGSGLVAARDAGGAVLISASPRSTLSGAAPSTAAPETTETDAWDAGAPDGYGVETIVVTGSKIPRQEFMSTAPLSIISSEEIKQSGFVNIDDTLLRNPSVGVGLGSANGTRNENAGAAFVNLRGLGVNRSLVLVDGKRRVSGSRSASAVDLNTIPAALVERIDVVTGGASAVYGADAVSGVVNIITKNTFDGLEITAGGGLSQGGGAETYNISVLGGSGFDDGKGNISVAVTYNNAEALFAEDRDFARSWTALRRNPENTGPDDGIFDQVTLRDLRVNTYLYEGSFIVDDMLYAYDRTRGLRLVDQGTPVSRIVAVGGEGRNINDDNVLRIPQELLSLRGDLDYDLTDDIAFFTTFDVVRTETTDFNRYIVDDGRSLFGRPQLIRRDNPFVPDEVAALMDANGLSEINVRKTPIEYGLIAEDHDRTLISSVSGFRGNIAGRHRWEAFFQYDHSMNTIQTDNARIEQNYLNAIDAVTDPVSGETVCRSEAARAQGCVPINVIGRHPFTDAQRAYVSHTRLQDVENTLLVAGGQMNGELFSLPAGPVQYAAGVEYRDETLRTRDDGLALANALVLSISPRAPVDADFDVAEAFAEFRVPLLVGRPFADYLELEGAVRVSDYSTVGRTTAWRVGGVWSPVEDITIRANYARNVRAPNLFELFESQFDGQISFRDPCFVENLSAGANRAANCAALGVPADLEPAGDSVDAELIQVLGGNPDLREETATSFSAGLVVRPRWIDNLVFSVDYYNIEIEDAVGSFDVETITNRCVDAATVDNVFCRLITRGADGRLVSVSGTPFNIGELTAQGLDFQVAYDLPVGDGQLSFNLLGSYLIENEELVDPTDSGSLVINDGEVDNPALRWALTTSYAKGAWSAGIINRFIGASKLDRQVTDEAFDINEVDPFIYTDLRFQYAFDDRYTLDAIINNVFDTDPPFSDETVDGTGRGGLYDNIGRFFQLQLTARF</sequence>
<dbReference type="InterPro" id="IPR011662">
    <property type="entry name" value="Secretin/TonB_short_N"/>
</dbReference>
<keyword evidence="4" id="KW-0410">Iron transport</keyword>
<keyword evidence="18" id="KW-1185">Reference proteome</keyword>
<dbReference type="PANTHER" id="PTHR47234">
    <property type="match status" value="1"/>
</dbReference>
<dbReference type="Pfam" id="PF07660">
    <property type="entry name" value="STN"/>
    <property type="match status" value="1"/>
</dbReference>
<dbReference type="Gene3D" id="2.170.130.10">
    <property type="entry name" value="TonB-dependent receptor, plug domain"/>
    <property type="match status" value="1"/>
</dbReference>
<dbReference type="GO" id="GO:0009279">
    <property type="term" value="C:cell outer membrane"/>
    <property type="evidence" value="ECO:0007669"/>
    <property type="project" value="UniProtKB-SubCell"/>
</dbReference>